<organism evidence="1 2">
    <name type="scientific">Gellertiella hungarica</name>
    <dbReference type="NCBI Taxonomy" id="1572859"/>
    <lineage>
        <taxon>Bacteria</taxon>
        <taxon>Pseudomonadati</taxon>
        <taxon>Pseudomonadota</taxon>
        <taxon>Alphaproteobacteria</taxon>
        <taxon>Hyphomicrobiales</taxon>
        <taxon>Rhizobiaceae</taxon>
        <taxon>Gellertiella</taxon>
    </lineage>
</organism>
<name>A0A7W6NKG8_9HYPH</name>
<dbReference type="EMBL" id="JACIEZ010000002">
    <property type="protein sequence ID" value="MBB4064297.1"/>
    <property type="molecule type" value="Genomic_DNA"/>
</dbReference>
<comment type="caution">
    <text evidence="1">The sequence shown here is derived from an EMBL/GenBank/DDBJ whole genome shotgun (WGS) entry which is preliminary data.</text>
</comment>
<keyword evidence="2" id="KW-1185">Reference proteome</keyword>
<dbReference type="Proteomes" id="UP000528286">
    <property type="component" value="Unassembled WGS sequence"/>
</dbReference>
<sequence>MFKIVETAGRNPARMPAIADGAGSEAALSDYCISEDWSADLEEGVISVGRWTAALHNLGSGRCGLTSLTRAYDPQDRRHILSLFEQAAAAPSSFCFSSSLQLGQGRSQPVFCIARSLREQEECGLTLRGIFIFPRFKVEAEIAEVPLPFIARFA</sequence>
<protein>
    <submittedName>
        <fullName evidence="1">Uncharacterized protein</fullName>
    </submittedName>
</protein>
<evidence type="ECO:0000313" key="1">
    <source>
        <dbReference type="EMBL" id="MBB4064297.1"/>
    </source>
</evidence>
<dbReference type="AlphaFoldDB" id="A0A7W6NKG8"/>
<proteinExistence type="predicted"/>
<dbReference type="RefSeq" id="WP_183365531.1">
    <property type="nucleotide sequence ID" value="NZ_JACIEZ010000002.1"/>
</dbReference>
<accession>A0A7W6NKG8</accession>
<evidence type="ECO:0000313" key="2">
    <source>
        <dbReference type="Proteomes" id="UP000528286"/>
    </source>
</evidence>
<reference evidence="1 2" key="1">
    <citation type="submission" date="2020-08" db="EMBL/GenBank/DDBJ databases">
        <title>Genomic Encyclopedia of Type Strains, Phase IV (KMG-IV): sequencing the most valuable type-strain genomes for metagenomic binning, comparative biology and taxonomic classification.</title>
        <authorList>
            <person name="Goeker M."/>
        </authorList>
    </citation>
    <scope>NUCLEOTIDE SEQUENCE [LARGE SCALE GENOMIC DNA]</scope>
    <source>
        <strain evidence="1 2">DSM 29853</strain>
    </source>
</reference>
<gene>
    <name evidence="1" type="ORF">GGR23_001474</name>
</gene>